<keyword evidence="5 8" id="KW-1133">Transmembrane helix</keyword>
<keyword evidence="2" id="KW-1003">Cell membrane</keyword>
<accession>W8VXY3</accession>
<dbReference type="GO" id="GO:0005886">
    <property type="term" value="C:plasma membrane"/>
    <property type="evidence" value="ECO:0007669"/>
    <property type="project" value="UniProtKB-SubCell"/>
</dbReference>
<protein>
    <submittedName>
        <fullName evidence="9">Undecaprenyl-phosphate N-acetylglucosaminyl 1-phosphate transferase</fullName>
    </submittedName>
</protein>
<dbReference type="PANTHER" id="PTHR22926:SF3">
    <property type="entry name" value="UNDECAPRENYL-PHOSPHATE ALPHA-N-ACETYLGLUCOSAMINYL 1-PHOSPHATE TRANSFERASE"/>
    <property type="match status" value="1"/>
</dbReference>
<feature type="transmembrane region" description="Helical" evidence="8">
    <location>
        <begin position="287"/>
        <end position="306"/>
    </location>
</feature>
<feature type="transmembrane region" description="Helical" evidence="8">
    <location>
        <begin position="253"/>
        <end position="281"/>
    </location>
</feature>
<feature type="transmembrane region" description="Helical" evidence="8">
    <location>
        <begin position="211"/>
        <end position="232"/>
    </location>
</feature>
<dbReference type="EMBL" id="AP014548">
    <property type="protein sequence ID" value="BAO56727.1"/>
    <property type="molecule type" value="Genomic_DNA"/>
</dbReference>
<evidence type="ECO:0000256" key="8">
    <source>
        <dbReference type="SAM" id="Phobius"/>
    </source>
</evidence>
<feature type="transmembrane region" description="Helical" evidence="8">
    <location>
        <begin position="185"/>
        <end position="205"/>
    </location>
</feature>
<feature type="transmembrane region" description="Helical" evidence="8">
    <location>
        <begin position="137"/>
        <end position="156"/>
    </location>
</feature>
<dbReference type="KEGG" id="nmf:NMS_2718"/>
<feature type="transmembrane region" description="Helical" evidence="8">
    <location>
        <begin position="45"/>
        <end position="76"/>
    </location>
</feature>
<feature type="binding site" evidence="7">
    <location>
        <position position="190"/>
    </location>
    <ligand>
        <name>Mg(2+)</name>
        <dbReference type="ChEBI" id="CHEBI:18420"/>
    </ligand>
</feature>
<keyword evidence="6 8" id="KW-0472">Membrane</keyword>
<dbReference type="GO" id="GO:0009103">
    <property type="term" value="P:lipopolysaccharide biosynthetic process"/>
    <property type="evidence" value="ECO:0007669"/>
    <property type="project" value="TreeGrafter"/>
</dbReference>
<dbReference type="HOGENOM" id="CLU_023982_3_0_10"/>
<evidence type="ECO:0000313" key="10">
    <source>
        <dbReference type="Proteomes" id="UP000031760"/>
    </source>
</evidence>
<feature type="binding site" evidence="7">
    <location>
        <position position="129"/>
    </location>
    <ligand>
        <name>Mg(2+)</name>
        <dbReference type="ChEBI" id="CHEBI:18420"/>
    </ligand>
</feature>
<name>W8VXY3_9FLAO</name>
<sequence length="322" mass="36557">MTYLLVFLLLVTISYVYYRIADRFDIVDKPNHRSSHTLTTIRGGGILFYASIFIYFIWSGFQLPYLFLGVTLIAVVSFIDDLQPLPPMLRLPVQFLSIALVLIELDLGYPWFALAALIICGVGFINFYNFMDGINGLTALYSLVVVGSFVYFHQWVQPLVDFDLLVFLVLSILVFAFYNVRGKALFFSGDVGSISMAVILFYLLFKLYALIEAPAIVLIIGVYGIDACITILKRFKLKESIHEAHRHHMYQILVDKAGLSHLSVAIIYCGLQIVLFLIFLGIYQMSILEQVIISFVTLFAMTLVYLKLNYKFIPETLGLKNA</sequence>
<keyword evidence="3 9" id="KW-0808">Transferase</keyword>
<evidence type="ECO:0000256" key="1">
    <source>
        <dbReference type="ARBA" id="ARBA00004651"/>
    </source>
</evidence>
<evidence type="ECO:0000256" key="5">
    <source>
        <dbReference type="ARBA" id="ARBA00022989"/>
    </source>
</evidence>
<evidence type="ECO:0000256" key="6">
    <source>
        <dbReference type="ARBA" id="ARBA00023136"/>
    </source>
</evidence>
<dbReference type="PANTHER" id="PTHR22926">
    <property type="entry name" value="PHOSPHO-N-ACETYLMURAMOYL-PENTAPEPTIDE-TRANSFERASE"/>
    <property type="match status" value="1"/>
</dbReference>
<keyword evidence="10" id="KW-1185">Reference proteome</keyword>
<comment type="subcellular location">
    <subcellularLocation>
        <location evidence="1">Cell membrane</location>
        <topology evidence="1">Multi-pass membrane protein</topology>
    </subcellularLocation>
</comment>
<dbReference type="RefSeq" id="WP_041497233.1">
    <property type="nucleotide sequence ID" value="NZ_AP014548.1"/>
</dbReference>
<dbReference type="GO" id="GO:0044038">
    <property type="term" value="P:cell wall macromolecule biosynthetic process"/>
    <property type="evidence" value="ECO:0007669"/>
    <property type="project" value="TreeGrafter"/>
</dbReference>
<keyword evidence="4 8" id="KW-0812">Transmembrane</keyword>
<dbReference type="OrthoDB" id="9783652at2"/>
<dbReference type="GO" id="GO:0071555">
    <property type="term" value="P:cell wall organization"/>
    <property type="evidence" value="ECO:0007669"/>
    <property type="project" value="TreeGrafter"/>
</dbReference>
<dbReference type="STRING" id="1454201.NMS_2718"/>
<feature type="transmembrane region" description="Helical" evidence="8">
    <location>
        <begin position="162"/>
        <end position="178"/>
    </location>
</feature>
<dbReference type="GO" id="GO:0016780">
    <property type="term" value="F:phosphotransferase activity, for other substituted phosphate groups"/>
    <property type="evidence" value="ECO:0007669"/>
    <property type="project" value="InterPro"/>
</dbReference>
<organism evidence="9 10">
    <name type="scientific">Nonlabens marinus S1-08</name>
    <dbReference type="NCBI Taxonomy" id="1454201"/>
    <lineage>
        <taxon>Bacteria</taxon>
        <taxon>Pseudomonadati</taxon>
        <taxon>Bacteroidota</taxon>
        <taxon>Flavobacteriia</taxon>
        <taxon>Flavobacteriales</taxon>
        <taxon>Flavobacteriaceae</taxon>
        <taxon>Nonlabens</taxon>
    </lineage>
</organism>
<evidence type="ECO:0000256" key="3">
    <source>
        <dbReference type="ARBA" id="ARBA00022679"/>
    </source>
</evidence>
<feature type="transmembrane region" description="Helical" evidence="8">
    <location>
        <begin position="111"/>
        <end position="130"/>
    </location>
</feature>
<evidence type="ECO:0000256" key="7">
    <source>
        <dbReference type="PIRSR" id="PIRSR600715-1"/>
    </source>
</evidence>
<dbReference type="GO" id="GO:0046872">
    <property type="term" value="F:metal ion binding"/>
    <property type="evidence" value="ECO:0007669"/>
    <property type="project" value="UniProtKB-KW"/>
</dbReference>
<keyword evidence="7" id="KW-0479">Metal-binding</keyword>
<comment type="cofactor">
    <cofactor evidence="7">
        <name>Mg(2+)</name>
        <dbReference type="ChEBI" id="CHEBI:18420"/>
    </cofactor>
</comment>
<dbReference type="Proteomes" id="UP000031760">
    <property type="component" value="Chromosome"/>
</dbReference>
<dbReference type="InterPro" id="IPR000715">
    <property type="entry name" value="Glycosyl_transferase_4"/>
</dbReference>
<evidence type="ECO:0000256" key="2">
    <source>
        <dbReference type="ARBA" id="ARBA00022475"/>
    </source>
</evidence>
<dbReference type="AlphaFoldDB" id="W8VXY3"/>
<reference evidence="9 10" key="1">
    <citation type="journal article" date="2014" name="Proc. Natl. Acad. Sci. U.S.A.">
        <title>Functional characterization of flavobacteria rhodopsins reveals a unique class of light-driven chloride pump in bacteria.</title>
        <authorList>
            <person name="Yoshizawa S."/>
            <person name="Kumagai Y."/>
            <person name="Kim H."/>
            <person name="Ogura Y."/>
            <person name="Hayashi T."/>
            <person name="Iwasaki W."/>
            <person name="DeLong E.F."/>
            <person name="Kogure K."/>
        </authorList>
    </citation>
    <scope>NUCLEOTIDE SEQUENCE [LARGE SCALE GENOMIC DNA]</scope>
    <source>
        <strain evidence="9 10">S1-08</strain>
    </source>
</reference>
<dbReference type="Pfam" id="PF00953">
    <property type="entry name" value="Glycos_transf_4"/>
    <property type="match status" value="1"/>
</dbReference>
<proteinExistence type="predicted"/>
<gene>
    <name evidence="9" type="ORF">NMS_2718</name>
</gene>
<dbReference type="CDD" id="cd06854">
    <property type="entry name" value="GT_WbpL_WbcO_like"/>
    <property type="match status" value="1"/>
</dbReference>
<keyword evidence="7" id="KW-0460">Magnesium</keyword>
<evidence type="ECO:0000313" key="9">
    <source>
        <dbReference type="EMBL" id="BAO56727.1"/>
    </source>
</evidence>
<evidence type="ECO:0000256" key="4">
    <source>
        <dbReference type="ARBA" id="ARBA00022692"/>
    </source>
</evidence>